<name>A0A4U5NTB8_STECR</name>
<evidence type="ECO:0000313" key="2">
    <source>
        <dbReference type="Proteomes" id="UP000298663"/>
    </source>
</evidence>
<sequence>MVVHSPSRKEDSRFSLLNVFRLDMSCSNANTWFSTLLLFSLCFSASLMKHVSAEHRPGVNVLMQSLGMGKPIPFNQEQGWPRFLPVYEAGKTVTMKKALDAPSGYHFNRDSEDIQRTLKNYQALNRYNSIKQLMFGR</sequence>
<dbReference type="EMBL" id="AZBU02000003">
    <property type="protein sequence ID" value="TKR86363.1"/>
    <property type="molecule type" value="Genomic_DNA"/>
</dbReference>
<keyword evidence="2" id="KW-1185">Reference proteome</keyword>
<dbReference type="OrthoDB" id="10511675at2759"/>
<dbReference type="Proteomes" id="UP000298663">
    <property type="component" value="Unassembled WGS sequence"/>
</dbReference>
<accession>A0A4U5NTB8</accession>
<evidence type="ECO:0000313" key="1">
    <source>
        <dbReference type="EMBL" id="TKR86363.1"/>
    </source>
</evidence>
<comment type="caution">
    <text evidence="1">The sequence shown here is derived from an EMBL/GenBank/DDBJ whole genome shotgun (WGS) entry which is preliminary data.</text>
</comment>
<gene>
    <name evidence="1" type="ORF">L596_010969</name>
</gene>
<reference evidence="1 2" key="1">
    <citation type="journal article" date="2015" name="Genome Biol.">
        <title>Comparative genomics of Steinernema reveals deeply conserved gene regulatory networks.</title>
        <authorList>
            <person name="Dillman A.R."/>
            <person name="Macchietto M."/>
            <person name="Porter C.F."/>
            <person name="Rogers A."/>
            <person name="Williams B."/>
            <person name="Antoshechkin I."/>
            <person name="Lee M.M."/>
            <person name="Goodwin Z."/>
            <person name="Lu X."/>
            <person name="Lewis E.E."/>
            <person name="Goodrich-Blair H."/>
            <person name="Stock S.P."/>
            <person name="Adams B.J."/>
            <person name="Sternberg P.W."/>
            <person name="Mortazavi A."/>
        </authorList>
    </citation>
    <scope>NUCLEOTIDE SEQUENCE [LARGE SCALE GENOMIC DNA]</scope>
    <source>
        <strain evidence="1 2">ALL</strain>
    </source>
</reference>
<proteinExistence type="predicted"/>
<reference evidence="1 2" key="2">
    <citation type="journal article" date="2019" name="G3 (Bethesda)">
        <title>Hybrid Assembly of the Genome of the Entomopathogenic Nematode Steinernema carpocapsae Identifies the X-Chromosome.</title>
        <authorList>
            <person name="Serra L."/>
            <person name="Macchietto M."/>
            <person name="Macias-Munoz A."/>
            <person name="McGill C.J."/>
            <person name="Rodriguez I.M."/>
            <person name="Rodriguez B."/>
            <person name="Murad R."/>
            <person name="Mortazavi A."/>
        </authorList>
    </citation>
    <scope>NUCLEOTIDE SEQUENCE [LARGE SCALE GENOMIC DNA]</scope>
    <source>
        <strain evidence="1 2">ALL</strain>
    </source>
</reference>
<dbReference type="AlphaFoldDB" id="A0A4U5NTB8"/>
<protein>
    <submittedName>
        <fullName evidence="1">Uncharacterized protein</fullName>
    </submittedName>
</protein>
<organism evidence="1 2">
    <name type="scientific">Steinernema carpocapsae</name>
    <name type="common">Entomopathogenic nematode</name>
    <dbReference type="NCBI Taxonomy" id="34508"/>
    <lineage>
        <taxon>Eukaryota</taxon>
        <taxon>Metazoa</taxon>
        <taxon>Ecdysozoa</taxon>
        <taxon>Nematoda</taxon>
        <taxon>Chromadorea</taxon>
        <taxon>Rhabditida</taxon>
        <taxon>Tylenchina</taxon>
        <taxon>Panagrolaimomorpha</taxon>
        <taxon>Strongyloidoidea</taxon>
        <taxon>Steinernematidae</taxon>
        <taxon>Steinernema</taxon>
    </lineage>
</organism>